<dbReference type="InterPro" id="IPR050462">
    <property type="entry name" value="Retroviral_Gag-Pol_poly"/>
</dbReference>
<feature type="domain" description="CCHC-type" evidence="2">
    <location>
        <begin position="447"/>
        <end position="463"/>
    </location>
</feature>
<protein>
    <recommendedName>
        <fullName evidence="2">CCHC-type domain-containing protein</fullName>
    </recommendedName>
</protein>
<dbReference type="InterPro" id="IPR001878">
    <property type="entry name" value="Znf_CCHC"/>
</dbReference>
<feature type="region of interest" description="Disordered" evidence="1">
    <location>
        <begin position="255"/>
        <end position="278"/>
    </location>
</feature>
<feature type="compositionally biased region" description="Polar residues" evidence="1">
    <location>
        <begin position="164"/>
        <end position="178"/>
    </location>
</feature>
<dbReference type="Pfam" id="PF00098">
    <property type="entry name" value="zf-CCHC"/>
    <property type="match status" value="1"/>
</dbReference>
<dbReference type="AlphaFoldDB" id="A0A8C0HLE4"/>
<keyword evidence="4" id="KW-1185">Reference proteome</keyword>
<dbReference type="PANTHER" id="PTHR33166">
    <property type="entry name" value="GAG_P30 DOMAIN-CONTAINING PROTEIN"/>
    <property type="match status" value="1"/>
</dbReference>
<dbReference type="InterPro" id="IPR010999">
    <property type="entry name" value="Retrovr_matrix"/>
</dbReference>
<dbReference type="InterPro" id="IPR008919">
    <property type="entry name" value="Retrov_capsid_N"/>
</dbReference>
<evidence type="ECO:0000259" key="2">
    <source>
        <dbReference type="SMART" id="SM00343"/>
    </source>
</evidence>
<dbReference type="GO" id="GO:0008270">
    <property type="term" value="F:zinc ion binding"/>
    <property type="evidence" value="ECO:0007669"/>
    <property type="project" value="InterPro"/>
</dbReference>
<feature type="compositionally biased region" description="Basic and acidic residues" evidence="1">
    <location>
        <begin position="255"/>
        <end position="266"/>
    </location>
</feature>
<dbReference type="SMART" id="SM00343">
    <property type="entry name" value="ZnF_C2HC"/>
    <property type="match status" value="1"/>
</dbReference>
<dbReference type="GO" id="GO:0003676">
    <property type="term" value="F:nucleic acid binding"/>
    <property type="evidence" value="ECO:0007669"/>
    <property type="project" value="InterPro"/>
</dbReference>
<dbReference type="SUPFAM" id="SSF47836">
    <property type="entry name" value="Retroviral matrix proteins"/>
    <property type="match status" value="1"/>
</dbReference>
<organism evidence="3 4">
    <name type="scientific">Buteo japonicus</name>
    <dbReference type="NCBI Taxonomy" id="224669"/>
    <lineage>
        <taxon>Eukaryota</taxon>
        <taxon>Metazoa</taxon>
        <taxon>Chordata</taxon>
        <taxon>Craniata</taxon>
        <taxon>Vertebrata</taxon>
        <taxon>Euteleostomi</taxon>
        <taxon>Archelosauria</taxon>
        <taxon>Archosauria</taxon>
        <taxon>Dinosauria</taxon>
        <taxon>Saurischia</taxon>
        <taxon>Theropoda</taxon>
        <taxon>Coelurosauria</taxon>
        <taxon>Aves</taxon>
        <taxon>Neognathae</taxon>
        <taxon>Neoaves</taxon>
        <taxon>Telluraves</taxon>
        <taxon>Accipitrimorphae</taxon>
        <taxon>Accipitriformes</taxon>
        <taxon>Accipitridae</taxon>
        <taxon>Accipitrinae</taxon>
        <taxon>Buteo</taxon>
    </lineage>
</organism>
<dbReference type="Gene3D" id="1.10.150.180">
    <property type="entry name" value="Gamma-retroviral matrix domain"/>
    <property type="match status" value="1"/>
</dbReference>
<feature type="compositionally biased region" description="Basic and acidic residues" evidence="1">
    <location>
        <begin position="459"/>
        <end position="471"/>
    </location>
</feature>
<evidence type="ECO:0000313" key="3">
    <source>
        <dbReference type="Ensembl" id="ENSBJAP00000012558.1"/>
    </source>
</evidence>
<dbReference type="Gene3D" id="1.10.375.10">
    <property type="entry name" value="Human Immunodeficiency Virus Type 1 Capsid Protein"/>
    <property type="match status" value="1"/>
</dbReference>
<dbReference type="SUPFAM" id="SSF57756">
    <property type="entry name" value="Retrovirus zinc finger-like domains"/>
    <property type="match status" value="1"/>
</dbReference>
<dbReference type="Pfam" id="PF02093">
    <property type="entry name" value="Gag_p30"/>
    <property type="match status" value="1"/>
</dbReference>
<sequence>MGAGQSTIPPCSPLGCILKNWSKFLGDPMTKVKMKRYCNQWWPNYKWDDGERWPENGSLQFNMVLQLMLLCRQLGKWDEVPYVDAFMTLYRNPDIEKKCKLWGDMLMPCIEEKEKKQGVICCGENKQKDVQVLVPPPPPPYNTETDKEKDKDNKGMSGKRGQMGNENFSPISSRTQGQTQPVIQVPLRQAVGAEGLPVFVHIPFTTSGLLNWKQSVGLYGENPEGMYQLLETIMLTHNPNWGDMHEKRMVLDRAKEEGKKRNRQEDPNQYLPLREDPGWDPNTGFGKTKLKQYQHLILYGIQYGVPKPKNLSKLYEVRQKPDENPSAFYERLCKVAKKWTDLNPEEEPRNPQQEANRRLFNMLFMGQSSQDIRKKLQKVDGAEGMSISRLNEIAYKVYNNREEKKEKREQAKMKLQASLLAAAIVDREEGERKKGRRPRGSLLGLNQCAICRQEGHWKNECPNKEKKEPDKNVTVMVLENSDNE</sequence>
<dbReference type="Proteomes" id="UP000694555">
    <property type="component" value="Unplaced"/>
</dbReference>
<dbReference type="Ensembl" id="ENSBJAT00000012904.1">
    <property type="protein sequence ID" value="ENSBJAP00000012558.1"/>
    <property type="gene ID" value="ENSBJAG00000008411.1"/>
</dbReference>
<reference evidence="3" key="2">
    <citation type="submission" date="2025-09" db="UniProtKB">
        <authorList>
            <consortium name="Ensembl"/>
        </authorList>
    </citation>
    <scope>IDENTIFICATION</scope>
</reference>
<dbReference type="InterPro" id="IPR036875">
    <property type="entry name" value="Znf_CCHC_sf"/>
</dbReference>
<dbReference type="GO" id="GO:0019068">
    <property type="term" value="P:virion assembly"/>
    <property type="evidence" value="ECO:0007669"/>
    <property type="project" value="InterPro"/>
</dbReference>
<feature type="region of interest" description="Disordered" evidence="1">
    <location>
        <begin position="131"/>
        <end position="178"/>
    </location>
</feature>
<dbReference type="Gene3D" id="4.10.60.10">
    <property type="entry name" value="Zinc finger, CCHC-type"/>
    <property type="match status" value="1"/>
</dbReference>
<feature type="compositionally biased region" description="Basic and acidic residues" evidence="1">
    <location>
        <begin position="144"/>
        <end position="154"/>
    </location>
</feature>
<dbReference type="InterPro" id="IPR003036">
    <property type="entry name" value="Gag_P30"/>
</dbReference>
<reference evidence="3" key="1">
    <citation type="submission" date="2025-08" db="UniProtKB">
        <authorList>
            <consortium name="Ensembl"/>
        </authorList>
    </citation>
    <scope>IDENTIFICATION</scope>
</reference>
<evidence type="ECO:0000256" key="1">
    <source>
        <dbReference type="SAM" id="MobiDB-lite"/>
    </source>
</evidence>
<accession>A0A8C0HLE4</accession>
<dbReference type="SUPFAM" id="SSF47943">
    <property type="entry name" value="Retrovirus capsid protein, N-terminal core domain"/>
    <property type="match status" value="1"/>
</dbReference>
<proteinExistence type="predicted"/>
<name>A0A8C0HLE4_9AVES</name>
<feature type="region of interest" description="Disordered" evidence="1">
    <location>
        <begin position="459"/>
        <end position="484"/>
    </location>
</feature>
<evidence type="ECO:0000313" key="4">
    <source>
        <dbReference type="Proteomes" id="UP000694555"/>
    </source>
</evidence>
<dbReference type="InterPro" id="IPR036946">
    <property type="entry name" value="G_retro_matrix_sf"/>
</dbReference>